<feature type="compositionally biased region" description="Low complexity" evidence="1">
    <location>
        <begin position="46"/>
        <end position="70"/>
    </location>
</feature>
<gene>
    <name evidence="2" type="ORF">D3878_22870</name>
</gene>
<evidence type="ECO:0000256" key="1">
    <source>
        <dbReference type="SAM" id="MobiDB-lite"/>
    </source>
</evidence>
<dbReference type="Proteomes" id="UP000266327">
    <property type="component" value="Unassembled WGS sequence"/>
</dbReference>
<name>A0A3A3G6N1_9BURK</name>
<accession>A0A3A3G6N1</accession>
<dbReference type="AlphaFoldDB" id="A0A3A3G6N1"/>
<evidence type="ECO:0000313" key="2">
    <source>
        <dbReference type="EMBL" id="RJG04078.1"/>
    </source>
</evidence>
<comment type="caution">
    <text evidence="2">The sequence shown here is derived from an EMBL/GenBank/DDBJ whole genome shotgun (WGS) entry which is preliminary data.</text>
</comment>
<organism evidence="2 3">
    <name type="scientific">Noviherbaspirillum sedimenti</name>
    <dbReference type="NCBI Taxonomy" id="2320865"/>
    <lineage>
        <taxon>Bacteria</taxon>
        <taxon>Pseudomonadati</taxon>
        <taxon>Pseudomonadota</taxon>
        <taxon>Betaproteobacteria</taxon>
        <taxon>Burkholderiales</taxon>
        <taxon>Oxalobacteraceae</taxon>
        <taxon>Noviherbaspirillum</taxon>
    </lineage>
</organism>
<feature type="compositionally biased region" description="Low complexity" evidence="1">
    <location>
        <begin position="80"/>
        <end position="104"/>
    </location>
</feature>
<dbReference type="OrthoDB" id="8779130at2"/>
<keyword evidence="3" id="KW-1185">Reference proteome</keyword>
<proteinExistence type="predicted"/>
<protein>
    <recommendedName>
        <fullName evidence="4">DUF2486 family protein</fullName>
    </recommendedName>
</protein>
<evidence type="ECO:0008006" key="4">
    <source>
        <dbReference type="Google" id="ProtNLM"/>
    </source>
</evidence>
<feature type="region of interest" description="Disordered" evidence="1">
    <location>
        <begin position="18"/>
        <end position="119"/>
    </location>
</feature>
<reference evidence="3" key="1">
    <citation type="submission" date="2018-09" db="EMBL/GenBank/DDBJ databases">
        <authorList>
            <person name="Zhu H."/>
        </authorList>
    </citation>
    <scope>NUCLEOTIDE SEQUENCE [LARGE SCALE GENOMIC DNA]</scope>
    <source>
        <strain evidence="3">K1S02-23</strain>
    </source>
</reference>
<sequence>MNNPPADQGIPLLTEVIGPQARSEDGSPAVTANATQAKPAAPFTPPAVARLPDVPAAAPAPVSANDACEPAPAPAPAPAAPDASPLALAPEEAQPVARTEAAPQASPPANAPTEQAASAWSDAELGELESELRQRITRQVLGRIDFVLDHRVRNALTDVVDSAIDALAAEIKRGLHETLTDMVTRAVAQEVSRLQSTKK</sequence>
<dbReference type="RefSeq" id="WP_119787562.1">
    <property type="nucleotide sequence ID" value="NZ_QYUQ01000002.1"/>
</dbReference>
<evidence type="ECO:0000313" key="3">
    <source>
        <dbReference type="Proteomes" id="UP000266327"/>
    </source>
</evidence>
<dbReference type="EMBL" id="QYUQ01000002">
    <property type="protein sequence ID" value="RJG04078.1"/>
    <property type="molecule type" value="Genomic_DNA"/>
</dbReference>